<evidence type="ECO:0000313" key="7">
    <source>
        <dbReference type="EMBL" id="PPQ71148.1"/>
    </source>
</evidence>
<evidence type="ECO:0000256" key="4">
    <source>
        <dbReference type="ARBA" id="ARBA00022946"/>
    </source>
</evidence>
<keyword evidence="8" id="KW-1185">Reference proteome</keyword>
<dbReference type="Gene3D" id="3.40.30.10">
    <property type="entry name" value="Glutaredoxin"/>
    <property type="match status" value="1"/>
</dbReference>
<protein>
    <recommendedName>
        <fullName evidence="9">Thioredoxin-like fold domain-containing protein</fullName>
    </recommendedName>
</protein>
<evidence type="ECO:0000256" key="1">
    <source>
        <dbReference type="ARBA" id="ARBA00002963"/>
    </source>
</evidence>
<keyword evidence="6" id="KW-0496">Mitochondrion</keyword>
<dbReference type="GO" id="GO:0005739">
    <property type="term" value="C:mitochondrion"/>
    <property type="evidence" value="ECO:0007669"/>
    <property type="project" value="UniProtKB-SubCell"/>
</dbReference>
<proteinExistence type="inferred from homology"/>
<evidence type="ECO:0000256" key="3">
    <source>
        <dbReference type="ARBA" id="ARBA00009734"/>
    </source>
</evidence>
<dbReference type="InterPro" id="IPR012882">
    <property type="entry name" value="Fmp46"/>
</dbReference>
<comment type="subcellular location">
    <subcellularLocation>
        <location evidence="2">Mitochondrion</location>
    </subcellularLocation>
</comment>
<dbReference type="InParanoid" id="A0A409VY05"/>
<evidence type="ECO:0008006" key="9">
    <source>
        <dbReference type="Google" id="ProtNLM"/>
    </source>
</evidence>
<evidence type="ECO:0000313" key="8">
    <source>
        <dbReference type="Proteomes" id="UP000284706"/>
    </source>
</evidence>
<dbReference type="SUPFAM" id="SSF52833">
    <property type="entry name" value="Thioredoxin-like"/>
    <property type="match status" value="1"/>
</dbReference>
<evidence type="ECO:0000256" key="2">
    <source>
        <dbReference type="ARBA" id="ARBA00004173"/>
    </source>
</evidence>
<dbReference type="AlphaFoldDB" id="A0A409VY05"/>
<sequence length="154" mass="16933">MFNSFKRKIPELSIFHRKTSPQSVRALDMLKAAVSGPYPPNDPKKAPLVFDLQVVERPPTADQLKTILSYLPSPATNPAMAFLSAHYTAPTASNAPVTVSGIAELAQKNPDVLKWPIVVDWLDGQAAVGEIDGVKRILEKMRQKRDGEIREGES</sequence>
<comment type="function">
    <text evidence="1">Putative mitochondrial redox protein which could be involved in the reduction of small toxic molecules.</text>
</comment>
<dbReference type="EMBL" id="NHYE01005514">
    <property type="protein sequence ID" value="PPQ71148.1"/>
    <property type="molecule type" value="Genomic_DNA"/>
</dbReference>
<reference evidence="7 8" key="1">
    <citation type="journal article" date="2018" name="Evol. Lett.">
        <title>Horizontal gene cluster transfer increased hallucinogenic mushroom diversity.</title>
        <authorList>
            <person name="Reynolds H.T."/>
            <person name="Vijayakumar V."/>
            <person name="Gluck-Thaler E."/>
            <person name="Korotkin H.B."/>
            <person name="Matheny P.B."/>
            <person name="Slot J.C."/>
        </authorList>
    </citation>
    <scope>NUCLEOTIDE SEQUENCE [LARGE SCALE GENOMIC DNA]</scope>
    <source>
        <strain evidence="7 8">SRW20</strain>
    </source>
</reference>
<accession>A0A409VY05</accession>
<evidence type="ECO:0000256" key="5">
    <source>
        <dbReference type="ARBA" id="ARBA00023002"/>
    </source>
</evidence>
<dbReference type="GO" id="GO:0016491">
    <property type="term" value="F:oxidoreductase activity"/>
    <property type="evidence" value="ECO:0007669"/>
    <property type="project" value="UniProtKB-KW"/>
</dbReference>
<dbReference type="PANTHER" id="PTHR28071:SF1">
    <property type="entry name" value="REDOX PROTEIN FMP46, MITOCHONDRIAL-RELATED"/>
    <property type="match status" value="1"/>
</dbReference>
<dbReference type="Pfam" id="PF07955">
    <property type="entry name" value="DUF1687"/>
    <property type="match status" value="1"/>
</dbReference>
<dbReference type="Proteomes" id="UP000284706">
    <property type="component" value="Unassembled WGS sequence"/>
</dbReference>
<organism evidence="7 8">
    <name type="scientific">Gymnopilus dilepis</name>
    <dbReference type="NCBI Taxonomy" id="231916"/>
    <lineage>
        <taxon>Eukaryota</taxon>
        <taxon>Fungi</taxon>
        <taxon>Dikarya</taxon>
        <taxon>Basidiomycota</taxon>
        <taxon>Agaricomycotina</taxon>
        <taxon>Agaricomycetes</taxon>
        <taxon>Agaricomycetidae</taxon>
        <taxon>Agaricales</taxon>
        <taxon>Agaricineae</taxon>
        <taxon>Hymenogastraceae</taxon>
        <taxon>Gymnopilus</taxon>
    </lineage>
</organism>
<comment type="caution">
    <text evidence="7">The sequence shown here is derived from an EMBL/GenBank/DDBJ whole genome shotgun (WGS) entry which is preliminary data.</text>
</comment>
<dbReference type="PANTHER" id="PTHR28071">
    <property type="entry name" value="REDOX PROTEIN FMP46, MITOCHONDRIAL-RELATED"/>
    <property type="match status" value="1"/>
</dbReference>
<gene>
    <name evidence="7" type="ORF">CVT26_010842</name>
</gene>
<dbReference type="InterPro" id="IPR036249">
    <property type="entry name" value="Thioredoxin-like_sf"/>
</dbReference>
<name>A0A409VY05_9AGAR</name>
<keyword evidence="5" id="KW-0560">Oxidoreductase</keyword>
<keyword evidence="4" id="KW-0809">Transit peptide</keyword>
<comment type="similarity">
    <text evidence="3">Belongs to the FMP46 family.</text>
</comment>
<evidence type="ECO:0000256" key="6">
    <source>
        <dbReference type="ARBA" id="ARBA00023128"/>
    </source>
</evidence>
<dbReference type="OrthoDB" id="59229at2759"/>